<evidence type="ECO:0000313" key="2">
    <source>
        <dbReference type="Proteomes" id="UP000637074"/>
    </source>
</evidence>
<reference evidence="1 2" key="1">
    <citation type="journal article" date="2022" name="Int. J. Syst. Evol. Microbiol.">
        <title>Neobacillus kokaensis sp. nov., isolated from soil.</title>
        <authorList>
            <person name="Yuki K."/>
            <person name="Matsubara H."/>
            <person name="Yamaguchi S."/>
        </authorList>
    </citation>
    <scope>NUCLEOTIDE SEQUENCE [LARGE SCALE GENOMIC DNA]</scope>
    <source>
        <strain evidence="1 2">LOB 377</strain>
    </source>
</reference>
<dbReference type="RefSeq" id="WP_191276418.1">
    <property type="nucleotide sequence ID" value="NZ_BNDS01000027.1"/>
</dbReference>
<evidence type="ECO:0000313" key="1">
    <source>
        <dbReference type="EMBL" id="GHI00758.1"/>
    </source>
</evidence>
<dbReference type="Proteomes" id="UP000637074">
    <property type="component" value="Unassembled WGS sequence"/>
</dbReference>
<gene>
    <name evidence="1" type="ORF">AM1BK_43000</name>
</gene>
<protein>
    <submittedName>
        <fullName evidence="1">Uncharacterized protein</fullName>
    </submittedName>
</protein>
<name>A0ABQ3N7T4_9BACI</name>
<dbReference type="EMBL" id="BNDS01000027">
    <property type="protein sequence ID" value="GHI00758.1"/>
    <property type="molecule type" value="Genomic_DNA"/>
</dbReference>
<proteinExistence type="predicted"/>
<sequence>MSINISEIHVQTDKLEKVKEFLVDWLSRTHGKKPIIYTEQDSFYPFFENKQPALFSISVIHDNWITILHDSYEPPFVLADRLSLTFNCTVIQAIGQSTVDTYYLSVHKEGCMIRKFHCGEDTVGVEQEGEPFPFEKKGFGQEDSDSYFFDYEDMDKFCQNFGINLLPDPFENDGQWTIIEIKGRSLHKKDSLLKKLKGILLR</sequence>
<organism evidence="1 2">
    <name type="scientific">Neobacillus kokaensis</name>
    <dbReference type="NCBI Taxonomy" id="2759023"/>
    <lineage>
        <taxon>Bacteria</taxon>
        <taxon>Bacillati</taxon>
        <taxon>Bacillota</taxon>
        <taxon>Bacilli</taxon>
        <taxon>Bacillales</taxon>
        <taxon>Bacillaceae</taxon>
        <taxon>Neobacillus</taxon>
    </lineage>
</organism>
<accession>A0ABQ3N7T4</accession>
<keyword evidence="2" id="KW-1185">Reference proteome</keyword>
<comment type="caution">
    <text evidence="1">The sequence shown here is derived from an EMBL/GenBank/DDBJ whole genome shotgun (WGS) entry which is preliminary data.</text>
</comment>